<accession>A0A2P2PEU9</accession>
<protein>
    <submittedName>
        <fullName evidence="1">Uncharacterized protein</fullName>
    </submittedName>
</protein>
<proteinExistence type="predicted"/>
<sequence>MKGKFVALFIGAWDWI</sequence>
<dbReference type="EMBL" id="GGEC01072761">
    <property type="protein sequence ID" value="MBX53245.1"/>
    <property type="molecule type" value="Transcribed_RNA"/>
</dbReference>
<organism evidence="1">
    <name type="scientific">Rhizophora mucronata</name>
    <name type="common">Asiatic mangrove</name>
    <dbReference type="NCBI Taxonomy" id="61149"/>
    <lineage>
        <taxon>Eukaryota</taxon>
        <taxon>Viridiplantae</taxon>
        <taxon>Streptophyta</taxon>
        <taxon>Embryophyta</taxon>
        <taxon>Tracheophyta</taxon>
        <taxon>Spermatophyta</taxon>
        <taxon>Magnoliopsida</taxon>
        <taxon>eudicotyledons</taxon>
        <taxon>Gunneridae</taxon>
        <taxon>Pentapetalae</taxon>
        <taxon>rosids</taxon>
        <taxon>fabids</taxon>
        <taxon>Malpighiales</taxon>
        <taxon>Rhizophoraceae</taxon>
        <taxon>Rhizophora</taxon>
    </lineage>
</organism>
<name>A0A2P2PEU9_RHIMU</name>
<evidence type="ECO:0000313" key="1">
    <source>
        <dbReference type="EMBL" id="MBX53245.1"/>
    </source>
</evidence>
<dbReference type="AlphaFoldDB" id="A0A2P2PEU9"/>
<reference evidence="1" key="1">
    <citation type="submission" date="2018-02" db="EMBL/GenBank/DDBJ databases">
        <title>Rhizophora mucronata_Transcriptome.</title>
        <authorList>
            <person name="Meera S.P."/>
            <person name="Sreeshan A."/>
            <person name="Augustine A."/>
        </authorList>
    </citation>
    <scope>NUCLEOTIDE SEQUENCE</scope>
    <source>
        <tissue evidence="1">Leaf</tissue>
    </source>
</reference>